<dbReference type="InterPro" id="IPR052897">
    <property type="entry name" value="Sec-Metab_Biosynth_Hydrolase"/>
</dbReference>
<feature type="region of interest" description="Disordered" evidence="1">
    <location>
        <begin position="1"/>
        <end position="27"/>
    </location>
</feature>
<keyword evidence="3" id="KW-0378">Hydrolase</keyword>
<evidence type="ECO:0000313" key="3">
    <source>
        <dbReference type="EMBL" id="TQM16004.1"/>
    </source>
</evidence>
<accession>A0A543E318</accession>
<evidence type="ECO:0000256" key="1">
    <source>
        <dbReference type="SAM" id="MobiDB-lite"/>
    </source>
</evidence>
<feature type="domain" description="AB hydrolase-1" evidence="2">
    <location>
        <begin position="36"/>
        <end position="247"/>
    </location>
</feature>
<dbReference type="Pfam" id="PF12697">
    <property type="entry name" value="Abhydrolase_6"/>
    <property type="match status" value="1"/>
</dbReference>
<dbReference type="SUPFAM" id="SSF53474">
    <property type="entry name" value="alpha/beta-Hydrolases"/>
    <property type="match status" value="1"/>
</dbReference>
<organism evidence="3 4">
    <name type="scientific">Pseudonocardia kunmingensis</name>
    <dbReference type="NCBI Taxonomy" id="630975"/>
    <lineage>
        <taxon>Bacteria</taxon>
        <taxon>Bacillati</taxon>
        <taxon>Actinomycetota</taxon>
        <taxon>Actinomycetes</taxon>
        <taxon>Pseudonocardiales</taxon>
        <taxon>Pseudonocardiaceae</taxon>
        <taxon>Pseudonocardia</taxon>
    </lineage>
</organism>
<dbReference type="Gene3D" id="3.40.50.1820">
    <property type="entry name" value="alpha/beta hydrolase"/>
    <property type="match status" value="1"/>
</dbReference>
<dbReference type="EMBL" id="VFPA01000001">
    <property type="protein sequence ID" value="TQM16004.1"/>
    <property type="molecule type" value="Genomic_DNA"/>
</dbReference>
<dbReference type="AlphaFoldDB" id="A0A543E318"/>
<comment type="caution">
    <text evidence="3">The sequence shown here is derived from an EMBL/GenBank/DDBJ whole genome shotgun (WGS) entry which is preliminary data.</text>
</comment>
<protein>
    <submittedName>
        <fullName evidence="3">Alpha/beta hydrolase family protein</fullName>
    </submittedName>
</protein>
<name>A0A543E318_9PSEU</name>
<dbReference type="PANTHER" id="PTHR37017">
    <property type="entry name" value="AB HYDROLASE-1 DOMAIN-CONTAINING PROTEIN-RELATED"/>
    <property type="match status" value="1"/>
</dbReference>
<dbReference type="PANTHER" id="PTHR37017:SF11">
    <property type="entry name" value="ESTERASE_LIPASE_THIOESTERASE DOMAIN-CONTAINING PROTEIN"/>
    <property type="match status" value="1"/>
</dbReference>
<keyword evidence="4" id="KW-1185">Reference proteome</keyword>
<dbReference type="GO" id="GO:0016787">
    <property type="term" value="F:hydrolase activity"/>
    <property type="evidence" value="ECO:0007669"/>
    <property type="project" value="UniProtKB-KW"/>
</dbReference>
<sequence length="259" mass="27877">MRCAGPGPAPAGDRNPDPPCGPVRTGTTATMTAMDVVLVPGANHGGWWYRPVVERLEALGHRGIAVTLDGLDPAEPEPDRPITLETHVCELVDLVRGLPEPVVAVGHSYAGSVLSGAADRAPDRFRSLVYVDAFVPEDGDSAWSMTLGWEHEWYVDGSGRTGRYVDPLPFFDERAVAHPIATLLQRSRLTGAWRTVADKHYVAAISQDWLPQSPFVETAAGLRADPAWTVHDLDETHDVLASGPDALVGVLEEVLAGLR</sequence>
<proteinExistence type="predicted"/>
<dbReference type="InterPro" id="IPR000073">
    <property type="entry name" value="AB_hydrolase_1"/>
</dbReference>
<evidence type="ECO:0000313" key="4">
    <source>
        <dbReference type="Proteomes" id="UP000315677"/>
    </source>
</evidence>
<reference evidence="3 4" key="1">
    <citation type="submission" date="2019-06" db="EMBL/GenBank/DDBJ databases">
        <title>Sequencing the genomes of 1000 actinobacteria strains.</title>
        <authorList>
            <person name="Klenk H.-P."/>
        </authorList>
    </citation>
    <scope>NUCLEOTIDE SEQUENCE [LARGE SCALE GENOMIC DNA]</scope>
    <source>
        <strain evidence="3 4">DSM 45301</strain>
    </source>
</reference>
<dbReference type="InterPro" id="IPR029058">
    <property type="entry name" value="AB_hydrolase_fold"/>
</dbReference>
<gene>
    <name evidence="3" type="ORF">FB558_2806</name>
</gene>
<dbReference type="Proteomes" id="UP000315677">
    <property type="component" value="Unassembled WGS sequence"/>
</dbReference>
<evidence type="ECO:0000259" key="2">
    <source>
        <dbReference type="Pfam" id="PF12697"/>
    </source>
</evidence>